<keyword evidence="2" id="KW-1185">Reference proteome</keyword>
<protein>
    <submittedName>
        <fullName evidence="1">Methionine aminopeptidase</fullName>
    </submittedName>
</protein>
<organism evidence="1 2">
    <name type="scientific">Robertmurraya beringensis</name>
    <dbReference type="NCBI Taxonomy" id="641660"/>
    <lineage>
        <taxon>Bacteria</taxon>
        <taxon>Bacillati</taxon>
        <taxon>Bacillota</taxon>
        <taxon>Bacilli</taxon>
        <taxon>Bacillales</taxon>
        <taxon>Bacillaceae</taxon>
        <taxon>Robertmurraya</taxon>
    </lineage>
</organism>
<sequence length="71" mass="8192">MGIIQAFFNWREGKYQEHLEAMYEEDKCPQCHGKGYHVYPPVGEFIPYNHIFDCAGCEGLGSYSKRDSTIV</sequence>
<accession>A0ABV6KXG6</accession>
<evidence type="ECO:0000313" key="2">
    <source>
        <dbReference type="Proteomes" id="UP001589738"/>
    </source>
</evidence>
<keyword evidence="1" id="KW-0645">Protease</keyword>
<name>A0ABV6KXG6_9BACI</name>
<comment type="caution">
    <text evidence="1">The sequence shown here is derived from an EMBL/GenBank/DDBJ whole genome shotgun (WGS) entry which is preliminary data.</text>
</comment>
<dbReference type="EMBL" id="JBHLUU010000126">
    <property type="protein sequence ID" value="MFC0478032.1"/>
    <property type="molecule type" value="Genomic_DNA"/>
</dbReference>
<dbReference type="GO" id="GO:0004177">
    <property type="term" value="F:aminopeptidase activity"/>
    <property type="evidence" value="ECO:0007669"/>
    <property type="project" value="UniProtKB-KW"/>
</dbReference>
<gene>
    <name evidence="1" type="ORF">ACFFHF_22845</name>
</gene>
<dbReference type="RefSeq" id="WP_377059141.1">
    <property type="nucleotide sequence ID" value="NZ_JBHLUU010000126.1"/>
</dbReference>
<keyword evidence="1" id="KW-0031">Aminopeptidase</keyword>
<dbReference type="InterPro" id="IPR036410">
    <property type="entry name" value="HSP_DnaJ_Cys-rich_dom_sf"/>
</dbReference>
<evidence type="ECO:0000313" key="1">
    <source>
        <dbReference type="EMBL" id="MFC0478032.1"/>
    </source>
</evidence>
<reference evidence="1 2" key="1">
    <citation type="submission" date="2024-09" db="EMBL/GenBank/DDBJ databases">
        <authorList>
            <person name="Sun Q."/>
            <person name="Mori K."/>
        </authorList>
    </citation>
    <scope>NUCLEOTIDE SEQUENCE [LARGE SCALE GENOMIC DNA]</scope>
    <source>
        <strain evidence="1 2">CGMCC 1.9126</strain>
    </source>
</reference>
<proteinExistence type="predicted"/>
<keyword evidence="1" id="KW-0378">Hydrolase</keyword>
<dbReference type="Proteomes" id="UP001589738">
    <property type="component" value="Unassembled WGS sequence"/>
</dbReference>
<dbReference type="SUPFAM" id="SSF57938">
    <property type="entry name" value="DnaJ/Hsp40 cysteine-rich domain"/>
    <property type="match status" value="1"/>
</dbReference>